<organism evidence="1 2">
    <name type="scientific">Teladorsagia circumcincta</name>
    <name type="common">Brown stomach worm</name>
    <name type="synonym">Ostertagia circumcincta</name>
    <dbReference type="NCBI Taxonomy" id="45464"/>
    <lineage>
        <taxon>Eukaryota</taxon>
        <taxon>Metazoa</taxon>
        <taxon>Ecdysozoa</taxon>
        <taxon>Nematoda</taxon>
        <taxon>Chromadorea</taxon>
        <taxon>Rhabditida</taxon>
        <taxon>Rhabditina</taxon>
        <taxon>Rhabditomorpha</taxon>
        <taxon>Strongyloidea</taxon>
        <taxon>Trichostrongylidae</taxon>
        <taxon>Teladorsagia</taxon>
    </lineage>
</organism>
<protein>
    <submittedName>
        <fullName evidence="1">Uncharacterized protein</fullName>
    </submittedName>
</protein>
<dbReference type="AlphaFoldDB" id="A0A2G9U9N1"/>
<reference evidence="1 2" key="1">
    <citation type="submission" date="2015-09" db="EMBL/GenBank/DDBJ databases">
        <title>Draft genome of the parasitic nematode Teladorsagia circumcincta isolate WARC Sus (inbred).</title>
        <authorList>
            <person name="Mitreva M."/>
        </authorList>
    </citation>
    <scope>NUCLEOTIDE SEQUENCE [LARGE SCALE GENOMIC DNA]</scope>
    <source>
        <strain evidence="1 2">S</strain>
    </source>
</reference>
<evidence type="ECO:0000313" key="2">
    <source>
        <dbReference type="Proteomes" id="UP000230423"/>
    </source>
</evidence>
<keyword evidence="2" id="KW-1185">Reference proteome</keyword>
<proteinExistence type="predicted"/>
<dbReference type="Proteomes" id="UP000230423">
    <property type="component" value="Unassembled WGS sequence"/>
</dbReference>
<evidence type="ECO:0000313" key="1">
    <source>
        <dbReference type="EMBL" id="PIO66939.1"/>
    </source>
</evidence>
<sequence>MIHLSMKLDEQRDLHQYPRMLARCLICDRDVIAPCGDDLSIRSRRSKERRSVTSGISGDRTRGERLRTGFLFVDDAFEDVSDDEGSHGLRLRGGVDSSGIWRGFHMANGSVLFFLRRSIAVRDFEAVERNFLPLVAGNVGGGSGGGGAGGGGGGVADEFCAVVGCDDCEPEGGRDCVGGAVVGVGVEVGGIARECCEADFIARTSLPSGAFESGDEDCTAIPGAPACTLQDGFERIDTFILFDEAIQGDHSLPFYDRRRYAFKRSEYAKRTPDR</sequence>
<dbReference type="EMBL" id="KZ347925">
    <property type="protein sequence ID" value="PIO66939.1"/>
    <property type="molecule type" value="Genomic_DNA"/>
</dbReference>
<accession>A0A2G9U9N1</accession>
<name>A0A2G9U9N1_TELCI</name>
<gene>
    <name evidence="1" type="ORF">TELCIR_11332</name>
</gene>